<feature type="transmembrane region" description="Helical" evidence="13">
    <location>
        <begin position="7"/>
        <end position="29"/>
    </location>
</feature>
<evidence type="ECO:0000256" key="13">
    <source>
        <dbReference type="SAM" id="Phobius"/>
    </source>
</evidence>
<keyword evidence="9" id="KW-0443">Lipid metabolism</keyword>
<keyword evidence="10 13" id="KW-0472">Membrane</keyword>
<dbReference type="Proteomes" id="UP001157974">
    <property type="component" value="Unassembled WGS sequence"/>
</dbReference>
<comment type="caution">
    <text evidence="14">The sequence shown here is derived from an EMBL/GenBank/DDBJ whole genome shotgun (WGS) entry which is preliminary data.</text>
</comment>
<accession>A0AAV8UWB5</accession>
<dbReference type="PANTHER" id="PTHR11035">
    <property type="entry name" value="VERY-LONG-CHAIN (3R)-3-HYDROXYACYL-COA DEHYDRATASE"/>
    <property type="match status" value="1"/>
</dbReference>
<evidence type="ECO:0000256" key="5">
    <source>
        <dbReference type="ARBA" id="ARBA00022516"/>
    </source>
</evidence>
<organism evidence="14 15">
    <name type="scientific">Rhodosorus marinus</name>
    <dbReference type="NCBI Taxonomy" id="101924"/>
    <lineage>
        <taxon>Eukaryota</taxon>
        <taxon>Rhodophyta</taxon>
        <taxon>Stylonematophyceae</taxon>
        <taxon>Stylonematales</taxon>
        <taxon>Stylonemataceae</taxon>
        <taxon>Rhodosorus</taxon>
    </lineage>
</organism>
<evidence type="ECO:0000256" key="9">
    <source>
        <dbReference type="ARBA" id="ARBA00023098"/>
    </source>
</evidence>
<evidence type="ECO:0000256" key="10">
    <source>
        <dbReference type="ARBA" id="ARBA00023136"/>
    </source>
</evidence>
<comment type="similarity">
    <text evidence="3">Belongs to the very long-chain fatty acids dehydratase HACD family.</text>
</comment>
<proteinExistence type="inferred from homology"/>
<dbReference type="GO" id="GO:0102158">
    <property type="term" value="F:very-long-chain (3R)-3-hydroxyacyl-CoA dehydratase activity"/>
    <property type="evidence" value="ECO:0007669"/>
    <property type="project" value="UniProtKB-EC"/>
</dbReference>
<dbReference type="GO" id="GO:0005789">
    <property type="term" value="C:endoplasmic reticulum membrane"/>
    <property type="evidence" value="ECO:0007669"/>
    <property type="project" value="TreeGrafter"/>
</dbReference>
<dbReference type="GO" id="GO:0030497">
    <property type="term" value="P:fatty acid elongation"/>
    <property type="evidence" value="ECO:0007669"/>
    <property type="project" value="TreeGrafter"/>
</dbReference>
<name>A0AAV8UWB5_9RHOD</name>
<reference evidence="14 15" key="1">
    <citation type="journal article" date="2023" name="Nat. Commun.">
        <title>Origin of minicircular mitochondrial genomes in red algae.</title>
        <authorList>
            <person name="Lee Y."/>
            <person name="Cho C.H."/>
            <person name="Lee Y.M."/>
            <person name="Park S.I."/>
            <person name="Yang J.H."/>
            <person name="West J.A."/>
            <person name="Bhattacharya D."/>
            <person name="Yoon H.S."/>
        </authorList>
    </citation>
    <scope>NUCLEOTIDE SEQUENCE [LARGE SCALE GENOMIC DNA]</scope>
    <source>
        <strain evidence="14 15">CCMP1338</strain>
        <tissue evidence="14">Whole cell</tissue>
    </source>
</reference>
<dbReference type="AlphaFoldDB" id="A0AAV8UWB5"/>
<feature type="transmembrane region" description="Helical" evidence="13">
    <location>
        <begin position="183"/>
        <end position="203"/>
    </location>
</feature>
<evidence type="ECO:0000313" key="14">
    <source>
        <dbReference type="EMBL" id="KAJ8906888.1"/>
    </source>
</evidence>
<comment type="pathway">
    <text evidence="2">Lipid metabolism; fatty acid biosynthesis.</text>
</comment>
<evidence type="ECO:0000256" key="11">
    <source>
        <dbReference type="ARBA" id="ARBA00023160"/>
    </source>
</evidence>
<keyword evidence="15" id="KW-1185">Reference proteome</keyword>
<evidence type="ECO:0000256" key="1">
    <source>
        <dbReference type="ARBA" id="ARBA00004141"/>
    </source>
</evidence>
<dbReference type="EC" id="4.2.1.134" evidence="4"/>
<keyword evidence="8 13" id="KW-1133">Transmembrane helix</keyword>
<feature type="transmembrane region" description="Helical" evidence="13">
    <location>
        <begin position="135"/>
        <end position="156"/>
    </location>
</feature>
<comment type="subcellular location">
    <subcellularLocation>
        <location evidence="1">Membrane</location>
        <topology evidence="1">Multi-pass membrane protein</topology>
    </subcellularLocation>
</comment>
<evidence type="ECO:0000256" key="2">
    <source>
        <dbReference type="ARBA" id="ARBA00005194"/>
    </source>
</evidence>
<evidence type="ECO:0000256" key="7">
    <source>
        <dbReference type="ARBA" id="ARBA00022832"/>
    </source>
</evidence>
<feature type="transmembrane region" description="Helical" evidence="13">
    <location>
        <begin position="41"/>
        <end position="59"/>
    </location>
</feature>
<evidence type="ECO:0000256" key="8">
    <source>
        <dbReference type="ARBA" id="ARBA00022989"/>
    </source>
</evidence>
<dbReference type="Pfam" id="PF04387">
    <property type="entry name" value="PTPLA"/>
    <property type="match status" value="1"/>
</dbReference>
<evidence type="ECO:0000256" key="3">
    <source>
        <dbReference type="ARBA" id="ARBA00007811"/>
    </source>
</evidence>
<sequence>MASALKTYYLVSYNLVQWILWVSVVGLLIQGCLESGGDLGVGAVLAFPLVKLAVGVAWLEMVHSVLGMTKGSIVAAAGQMFGRSMTTFGILNKNPEVVPLDSTFLLFLTWALIELIRYPFYALTLINRCPKFLEYLRYSAFIPLYPVGMILEWIAVRTGLPYMKIRDYWSIYMPNTLNFEFSFYLYCSTGWIQYLLIGPWQYAYMLKQRSKRFAASKAQPTKTE</sequence>
<evidence type="ECO:0000256" key="6">
    <source>
        <dbReference type="ARBA" id="ARBA00022692"/>
    </source>
</evidence>
<keyword evidence="5" id="KW-0444">Lipid biosynthesis</keyword>
<evidence type="ECO:0000313" key="15">
    <source>
        <dbReference type="Proteomes" id="UP001157974"/>
    </source>
</evidence>
<dbReference type="PROSITE" id="PS51257">
    <property type="entry name" value="PROKAR_LIPOPROTEIN"/>
    <property type="match status" value="1"/>
</dbReference>
<gene>
    <name evidence="14" type="ORF">NDN08_003372</name>
</gene>
<protein>
    <recommendedName>
        <fullName evidence="4">very-long-chain (3R)-3-hydroxyacyl-CoA dehydratase</fullName>
        <ecNumber evidence="4">4.2.1.134</ecNumber>
    </recommendedName>
</protein>
<dbReference type="GO" id="GO:0030148">
    <property type="term" value="P:sphingolipid biosynthetic process"/>
    <property type="evidence" value="ECO:0007669"/>
    <property type="project" value="TreeGrafter"/>
</dbReference>
<evidence type="ECO:0000256" key="12">
    <source>
        <dbReference type="ARBA" id="ARBA00023239"/>
    </source>
</evidence>
<evidence type="ECO:0000256" key="4">
    <source>
        <dbReference type="ARBA" id="ARBA00013122"/>
    </source>
</evidence>
<dbReference type="GO" id="GO:0042761">
    <property type="term" value="P:very long-chain fatty acid biosynthetic process"/>
    <property type="evidence" value="ECO:0007669"/>
    <property type="project" value="TreeGrafter"/>
</dbReference>
<keyword evidence="12" id="KW-0456">Lyase</keyword>
<dbReference type="EMBL" id="JAMWBK010000003">
    <property type="protein sequence ID" value="KAJ8906888.1"/>
    <property type="molecule type" value="Genomic_DNA"/>
</dbReference>
<dbReference type="InterPro" id="IPR007482">
    <property type="entry name" value="Tyr_Pase-like_PTPLA"/>
</dbReference>
<dbReference type="PANTHER" id="PTHR11035:SF35">
    <property type="entry name" value="VERY-LONG-CHAIN (3R)-3-HYDROXYACYL-COA DEHYDRATASE"/>
    <property type="match status" value="1"/>
</dbReference>
<keyword evidence="7" id="KW-0276">Fatty acid metabolism</keyword>
<keyword evidence="6 13" id="KW-0812">Transmembrane</keyword>
<feature type="transmembrane region" description="Helical" evidence="13">
    <location>
        <begin position="103"/>
        <end position="123"/>
    </location>
</feature>
<keyword evidence="11" id="KW-0275">Fatty acid biosynthesis</keyword>